<dbReference type="Proteomes" id="UP001157418">
    <property type="component" value="Unassembled WGS sequence"/>
</dbReference>
<comment type="caution">
    <text evidence="1">The sequence shown here is derived from an EMBL/GenBank/DDBJ whole genome shotgun (WGS) entry which is preliminary data.</text>
</comment>
<dbReference type="SUPFAM" id="SSF50249">
    <property type="entry name" value="Nucleic acid-binding proteins"/>
    <property type="match status" value="1"/>
</dbReference>
<protein>
    <submittedName>
        <fullName evidence="1">Uncharacterized protein</fullName>
    </submittedName>
</protein>
<gene>
    <name evidence="1" type="ORF">LVIROSA_LOCUS32298</name>
</gene>
<dbReference type="InterPro" id="IPR012340">
    <property type="entry name" value="NA-bd_OB-fold"/>
</dbReference>
<evidence type="ECO:0000313" key="2">
    <source>
        <dbReference type="Proteomes" id="UP001157418"/>
    </source>
</evidence>
<evidence type="ECO:0000313" key="1">
    <source>
        <dbReference type="EMBL" id="CAH1446619.1"/>
    </source>
</evidence>
<organism evidence="1 2">
    <name type="scientific">Lactuca virosa</name>
    <dbReference type="NCBI Taxonomy" id="75947"/>
    <lineage>
        <taxon>Eukaryota</taxon>
        <taxon>Viridiplantae</taxon>
        <taxon>Streptophyta</taxon>
        <taxon>Embryophyta</taxon>
        <taxon>Tracheophyta</taxon>
        <taxon>Spermatophyta</taxon>
        <taxon>Magnoliopsida</taxon>
        <taxon>eudicotyledons</taxon>
        <taxon>Gunneridae</taxon>
        <taxon>Pentapetalae</taxon>
        <taxon>asterids</taxon>
        <taxon>campanulids</taxon>
        <taxon>Asterales</taxon>
        <taxon>Asteraceae</taxon>
        <taxon>Cichorioideae</taxon>
        <taxon>Cichorieae</taxon>
        <taxon>Lactucinae</taxon>
        <taxon>Lactuca</taxon>
    </lineage>
</organism>
<keyword evidence="2" id="KW-1185">Reference proteome</keyword>
<sequence length="246" mass="28699">MLVYGDNYGPILVMKYEADDGEGGRRRYGSGKMRDTKRFQFPEQKRYQLQETISIRLLFFFKEMNIGNKVYLKDIESLADDSHLKLRVLKMWNFIRNNIVLSIEMIVMDEEGTKYQSRVFNQNFSRFGHLLKEDQSYIILKPSMAAVKNGFSVTGQRQTITLDWKTIIKRCEDFSGPVNGFVFVEFNSIIEQTCPRESFFGVSQKNKFGKRTSRSLFSIAARLISEIKGIRNPRWSGFPPILKYFG</sequence>
<proteinExistence type="predicted"/>
<dbReference type="AlphaFoldDB" id="A0AAU9P9A7"/>
<dbReference type="EMBL" id="CAKMRJ010005523">
    <property type="protein sequence ID" value="CAH1446619.1"/>
    <property type="molecule type" value="Genomic_DNA"/>
</dbReference>
<name>A0AAU9P9A7_9ASTR</name>
<accession>A0AAU9P9A7</accession>
<dbReference type="Gene3D" id="2.40.50.140">
    <property type="entry name" value="Nucleic acid-binding proteins"/>
    <property type="match status" value="1"/>
</dbReference>
<reference evidence="1 2" key="1">
    <citation type="submission" date="2022-01" db="EMBL/GenBank/DDBJ databases">
        <authorList>
            <person name="Xiong W."/>
            <person name="Schranz E."/>
        </authorList>
    </citation>
    <scope>NUCLEOTIDE SEQUENCE [LARGE SCALE GENOMIC DNA]</scope>
</reference>